<feature type="domain" description="Rrn7/TAF1B N-terminal cyclin" evidence="11">
    <location>
        <begin position="96"/>
        <end position="200"/>
    </location>
</feature>
<evidence type="ECO:0000256" key="2">
    <source>
        <dbReference type="ARBA" id="ARBA00006899"/>
    </source>
</evidence>
<keyword evidence="14" id="KW-1185">Reference proteome</keyword>
<dbReference type="InterPro" id="IPR048538">
    <property type="entry name" value="Rrn7_cyclin_C"/>
</dbReference>
<evidence type="ECO:0000256" key="6">
    <source>
        <dbReference type="ARBA" id="ARBA00023015"/>
    </source>
</evidence>
<keyword evidence="7" id="KW-0238">DNA-binding</keyword>
<dbReference type="GO" id="GO:0070860">
    <property type="term" value="C:RNA polymerase I core factor complex"/>
    <property type="evidence" value="ECO:0007669"/>
    <property type="project" value="InterPro"/>
</dbReference>
<evidence type="ECO:0000256" key="4">
    <source>
        <dbReference type="ARBA" id="ARBA00022771"/>
    </source>
</evidence>
<dbReference type="InterPro" id="IPR033599">
    <property type="entry name" value="TAF1B/Rrn7"/>
</dbReference>
<evidence type="ECO:0000259" key="10">
    <source>
        <dbReference type="Pfam" id="PF11781"/>
    </source>
</evidence>
<dbReference type="GO" id="GO:0001164">
    <property type="term" value="F:RNA polymerase I core promoter sequence-specific DNA binding"/>
    <property type="evidence" value="ECO:0007669"/>
    <property type="project" value="InterPro"/>
</dbReference>
<dbReference type="AlphaFoldDB" id="A0A1E3QUY6"/>
<dbReference type="PANTHER" id="PTHR31576:SF2">
    <property type="entry name" value="TATA BOX-BINDING PROTEIN-ASSOCIATED FACTOR RNA POLYMERASE I SUBUNIT B"/>
    <property type="match status" value="1"/>
</dbReference>
<name>A0A1E3QUY6_9ASCO</name>
<evidence type="ECO:0000256" key="7">
    <source>
        <dbReference type="ARBA" id="ARBA00023125"/>
    </source>
</evidence>
<evidence type="ECO:0000256" key="5">
    <source>
        <dbReference type="ARBA" id="ARBA00022833"/>
    </source>
</evidence>
<dbReference type="PANTHER" id="PTHR31576">
    <property type="entry name" value="TATA BOX-BINDING PROTEIN-ASSOCIATED FACTOR RNA POLYMERASE I SUBUNIT B"/>
    <property type="match status" value="1"/>
</dbReference>
<evidence type="ECO:0000259" key="12">
    <source>
        <dbReference type="Pfam" id="PF20645"/>
    </source>
</evidence>
<dbReference type="Pfam" id="PF20645">
    <property type="entry name" value="Rrn7_cyclin_C"/>
    <property type="match status" value="1"/>
</dbReference>
<evidence type="ECO:0000256" key="8">
    <source>
        <dbReference type="ARBA" id="ARBA00023163"/>
    </source>
</evidence>
<feature type="domain" description="Rrn7/TAF1B C-terminal cyclin" evidence="12">
    <location>
        <begin position="227"/>
        <end position="385"/>
    </location>
</feature>
<comment type="similarity">
    <text evidence="2">Belongs to the RRN7/TAF1B family.</text>
</comment>
<evidence type="ECO:0000256" key="1">
    <source>
        <dbReference type="ARBA" id="ARBA00004604"/>
    </source>
</evidence>
<sequence>MSTVWVRGPACGVDNCRSRLWRSSDGHKICQYGHVRDGAVEYNDDDDEFVQTRRLNIHNAKHAARLTQISQLNALKEAKKKKFFGMRGKELFLRCFQIVLKRQVQWLVREKALPQALEPTVKQIWCEYLGSFMVSQPGTETDETESLSTEEPEADLKSLPKFLHTLVICYLACVRLKVPVYLNDFIMWASSNKIPYMKIIDDGTIIPRSLMQNLPQYYMKLFSPAKPPLKGELYFHTHKILACLKDKSAHPIQPLLFKLVYTLVLPPQIYLMTETYLQKSVCVESEYKLAHSPELKVASALITCTKLYFLNLNEGSRGRKVSFHTWERVYSALMRSINNNLSNNDLYFDTLLNTLLVKNNRCNHDILEMSDRNTEQYLEWFTNNIIDTDETRPEKEMREISIVQKRLLDIFKLTPLSEAKARGNTDKPEAQDIADIYTAYNTMFAEIKAVLPGAAKRPRLAMTIETTKKLEELLVDILSIRMGVTRPQLQACVKWSDGFLQ</sequence>
<keyword evidence="8" id="KW-0804">Transcription</keyword>
<evidence type="ECO:0000259" key="11">
    <source>
        <dbReference type="Pfam" id="PF20644"/>
    </source>
</evidence>
<gene>
    <name evidence="13" type="ORF">BABINDRAFT_159773</name>
</gene>
<keyword evidence="4" id="KW-0863">Zinc-finger</keyword>
<dbReference type="InterPro" id="IPR048540">
    <property type="entry name" value="Rrn7_cyclin_N"/>
</dbReference>
<dbReference type="GO" id="GO:0008270">
    <property type="term" value="F:zinc ion binding"/>
    <property type="evidence" value="ECO:0007669"/>
    <property type="project" value="UniProtKB-KW"/>
</dbReference>
<dbReference type="InterPro" id="IPR021752">
    <property type="entry name" value="TF_Rrn7_Zf"/>
</dbReference>
<evidence type="ECO:0000256" key="3">
    <source>
        <dbReference type="ARBA" id="ARBA00022723"/>
    </source>
</evidence>
<evidence type="ECO:0000313" key="14">
    <source>
        <dbReference type="Proteomes" id="UP000094336"/>
    </source>
</evidence>
<accession>A0A1E3QUY6</accession>
<keyword evidence="6" id="KW-0805">Transcription regulation</keyword>
<dbReference type="RefSeq" id="XP_018986821.1">
    <property type="nucleotide sequence ID" value="XM_019127875.1"/>
</dbReference>
<dbReference type="GO" id="GO:0042790">
    <property type="term" value="P:nucleolar large rRNA transcription by RNA polymerase I"/>
    <property type="evidence" value="ECO:0007669"/>
    <property type="project" value="TreeGrafter"/>
</dbReference>
<dbReference type="Pfam" id="PF20644">
    <property type="entry name" value="Rrn7_cyclin_N"/>
    <property type="match status" value="1"/>
</dbReference>
<dbReference type="Pfam" id="PF11781">
    <property type="entry name" value="Zn_ribbon_RRN7"/>
    <property type="match status" value="1"/>
</dbReference>
<keyword evidence="3" id="KW-0479">Metal-binding</keyword>
<evidence type="ECO:0000313" key="13">
    <source>
        <dbReference type="EMBL" id="ODQ81493.1"/>
    </source>
</evidence>
<proteinExistence type="inferred from homology"/>
<dbReference type="STRING" id="984486.A0A1E3QUY6"/>
<dbReference type="EMBL" id="KV454427">
    <property type="protein sequence ID" value="ODQ81493.1"/>
    <property type="molecule type" value="Genomic_DNA"/>
</dbReference>
<keyword evidence="5" id="KW-0862">Zinc</keyword>
<dbReference type="Proteomes" id="UP000094336">
    <property type="component" value="Unassembled WGS sequence"/>
</dbReference>
<keyword evidence="9" id="KW-0539">Nucleus</keyword>
<dbReference type="GeneID" id="30145728"/>
<organism evidence="13 14">
    <name type="scientific">Babjeviella inositovora NRRL Y-12698</name>
    <dbReference type="NCBI Taxonomy" id="984486"/>
    <lineage>
        <taxon>Eukaryota</taxon>
        <taxon>Fungi</taxon>
        <taxon>Dikarya</taxon>
        <taxon>Ascomycota</taxon>
        <taxon>Saccharomycotina</taxon>
        <taxon>Pichiomycetes</taxon>
        <taxon>Serinales incertae sedis</taxon>
        <taxon>Babjeviella</taxon>
    </lineage>
</organism>
<evidence type="ECO:0000256" key="9">
    <source>
        <dbReference type="ARBA" id="ARBA00023242"/>
    </source>
</evidence>
<feature type="domain" description="RRN7-type" evidence="10">
    <location>
        <begin position="5"/>
        <end position="35"/>
    </location>
</feature>
<dbReference type="OrthoDB" id="428577at2759"/>
<comment type="subcellular location">
    <subcellularLocation>
        <location evidence="1">Nucleus</location>
        <location evidence="1">Nucleolus</location>
    </subcellularLocation>
</comment>
<protein>
    <submittedName>
        <fullName evidence="13">Uncharacterized protein</fullName>
    </submittedName>
</protein>
<reference evidence="14" key="1">
    <citation type="submission" date="2016-05" db="EMBL/GenBank/DDBJ databases">
        <title>Comparative genomics of biotechnologically important yeasts.</title>
        <authorList>
            <consortium name="DOE Joint Genome Institute"/>
            <person name="Riley R."/>
            <person name="Haridas S."/>
            <person name="Wolfe K.H."/>
            <person name="Lopes M.R."/>
            <person name="Hittinger C.T."/>
            <person name="Goker M."/>
            <person name="Salamov A."/>
            <person name="Wisecaver J."/>
            <person name="Long T.M."/>
            <person name="Aerts A.L."/>
            <person name="Barry K."/>
            <person name="Choi C."/>
            <person name="Clum A."/>
            <person name="Coughlan A.Y."/>
            <person name="Deshpande S."/>
            <person name="Douglass A.P."/>
            <person name="Hanson S.J."/>
            <person name="Klenk H.-P."/>
            <person name="Labutti K."/>
            <person name="Lapidus A."/>
            <person name="Lindquist E."/>
            <person name="Lipzen A."/>
            <person name="Meier-Kolthoff J.P."/>
            <person name="Ohm R.A."/>
            <person name="Otillar R.P."/>
            <person name="Pangilinan J."/>
            <person name="Peng Y."/>
            <person name="Rokas A."/>
            <person name="Rosa C.A."/>
            <person name="Scheuner C."/>
            <person name="Sibirny A.A."/>
            <person name="Slot J.C."/>
            <person name="Stielow J.B."/>
            <person name="Sun H."/>
            <person name="Kurtzman C.P."/>
            <person name="Blackwell M."/>
            <person name="Grigoriev I.V."/>
            <person name="Jeffries T.W."/>
        </authorList>
    </citation>
    <scope>NUCLEOTIDE SEQUENCE [LARGE SCALE GENOMIC DNA]</scope>
    <source>
        <strain evidence="14">NRRL Y-12698</strain>
    </source>
</reference>